<evidence type="ECO:0000256" key="3">
    <source>
        <dbReference type="ARBA" id="ARBA00022833"/>
    </source>
</evidence>
<dbReference type="Gene3D" id="1.20.120.520">
    <property type="entry name" value="nmb1532 protein domain like"/>
    <property type="match status" value="2"/>
</dbReference>
<dbReference type="InterPro" id="IPR013083">
    <property type="entry name" value="Znf_RING/FYVE/PHD"/>
</dbReference>
<keyword evidence="2 4" id="KW-0863">Zinc-finger</keyword>
<dbReference type="SUPFAM" id="SSF57850">
    <property type="entry name" value="RING/U-box"/>
    <property type="match status" value="1"/>
</dbReference>
<evidence type="ECO:0000256" key="4">
    <source>
        <dbReference type="PROSITE-ProRule" id="PRU00601"/>
    </source>
</evidence>
<dbReference type="InterPro" id="IPR008913">
    <property type="entry name" value="Znf_CHY"/>
</dbReference>
<evidence type="ECO:0000256" key="1">
    <source>
        <dbReference type="ARBA" id="ARBA00022723"/>
    </source>
</evidence>
<dbReference type="Pfam" id="PF01814">
    <property type="entry name" value="Hemerythrin"/>
    <property type="match status" value="1"/>
</dbReference>
<dbReference type="CDD" id="cd12108">
    <property type="entry name" value="Hr-like"/>
    <property type="match status" value="2"/>
</dbReference>
<dbReference type="GO" id="GO:0016567">
    <property type="term" value="P:protein ubiquitination"/>
    <property type="evidence" value="ECO:0007669"/>
    <property type="project" value="TreeGrafter"/>
</dbReference>
<evidence type="ECO:0000313" key="8">
    <source>
        <dbReference type="EMBL" id="MCL7041668.1"/>
    </source>
</evidence>
<comment type="caution">
    <text evidence="8">The sequence shown here is derived from an EMBL/GenBank/DDBJ whole genome shotgun (WGS) entry which is preliminary data.</text>
</comment>
<dbReference type="InterPro" id="IPR001841">
    <property type="entry name" value="Znf_RING"/>
</dbReference>
<evidence type="ECO:0000259" key="6">
    <source>
        <dbReference type="PROSITE" id="PS51266"/>
    </source>
</evidence>
<protein>
    <recommendedName>
        <fullName evidence="10">Zinc finger protein</fullName>
    </recommendedName>
</protein>
<dbReference type="Gene3D" id="3.30.40.10">
    <property type="entry name" value="Zinc/RING finger domain, C3HC4 (zinc finger)"/>
    <property type="match status" value="1"/>
</dbReference>
<dbReference type="PROSITE" id="PS51266">
    <property type="entry name" value="ZF_CHY"/>
    <property type="match status" value="1"/>
</dbReference>
<dbReference type="InterPro" id="IPR037275">
    <property type="entry name" value="Znf_CTCHY_sf"/>
</dbReference>
<keyword evidence="3" id="KW-0862">Zinc</keyword>
<evidence type="ECO:0000313" key="9">
    <source>
        <dbReference type="Proteomes" id="UP001177140"/>
    </source>
</evidence>
<organism evidence="8 9">
    <name type="scientific">Papaver nudicaule</name>
    <name type="common">Iceland poppy</name>
    <dbReference type="NCBI Taxonomy" id="74823"/>
    <lineage>
        <taxon>Eukaryota</taxon>
        <taxon>Viridiplantae</taxon>
        <taxon>Streptophyta</taxon>
        <taxon>Embryophyta</taxon>
        <taxon>Tracheophyta</taxon>
        <taxon>Spermatophyta</taxon>
        <taxon>Magnoliopsida</taxon>
        <taxon>Ranunculales</taxon>
        <taxon>Papaveraceae</taxon>
        <taxon>Papaveroideae</taxon>
        <taxon>Papaver</taxon>
    </lineage>
</organism>
<evidence type="ECO:0000259" key="5">
    <source>
        <dbReference type="PROSITE" id="PS50089"/>
    </source>
</evidence>
<feature type="domain" description="CHY-type" evidence="6">
    <location>
        <begin position="1011"/>
        <end position="1081"/>
    </location>
</feature>
<dbReference type="InterPro" id="IPR017921">
    <property type="entry name" value="Znf_CTCHY"/>
</dbReference>
<dbReference type="AlphaFoldDB" id="A0AA42AUH9"/>
<reference evidence="8" key="1">
    <citation type="submission" date="2022-03" db="EMBL/GenBank/DDBJ databases">
        <title>A functionally conserved STORR gene fusion in Papaver species that diverged 16.8 million years ago.</title>
        <authorList>
            <person name="Catania T."/>
        </authorList>
    </citation>
    <scope>NUCLEOTIDE SEQUENCE</scope>
    <source>
        <strain evidence="8">S-191538</strain>
    </source>
</reference>
<dbReference type="GO" id="GO:0061630">
    <property type="term" value="F:ubiquitin protein ligase activity"/>
    <property type="evidence" value="ECO:0007669"/>
    <property type="project" value="UniProtKB-ARBA"/>
</dbReference>
<keyword evidence="9" id="KW-1185">Reference proteome</keyword>
<dbReference type="EMBL" id="JAJJMA010226196">
    <property type="protein sequence ID" value="MCL7041668.1"/>
    <property type="molecule type" value="Genomic_DNA"/>
</dbReference>
<dbReference type="SUPFAM" id="SSF161219">
    <property type="entry name" value="CHY zinc finger-like"/>
    <property type="match status" value="1"/>
</dbReference>
<feature type="domain" description="RING-type" evidence="5">
    <location>
        <begin position="1148"/>
        <end position="1190"/>
    </location>
</feature>
<dbReference type="FunFam" id="3.30.40.10:FF:000208">
    <property type="entry name" value="Zinc finger protein-related isoform 1"/>
    <property type="match status" value="1"/>
</dbReference>
<dbReference type="PROSITE" id="PS51270">
    <property type="entry name" value="ZF_CTCHY"/>
    <property type="match status" value="1"/>
</dbReference>
<dbReference type="GO" id="GO:0006511">
    <property type="term" value="P:ubiquitin-dependent protein catabolic process"/>
    <property type="evidence" value="ECO:0007669"/>
    <property type="project" value="TreeGrafter"/>
</dbReference>
<keyword evidence="1" id="KW-0479">Metal-binding</keyword>
<dbReference type="InterPro" id="IPR039512">
    <property type="entry name" value="RCHY1_zinc-ribbon"/>
</dbReference>
<dbReference type="GO" id="GO:0008270">
    <property type="term" value="F:zinc ion binding"/>
    <property type="evidence" value="ECO:0007669"/>
    <property type="project" value="UniProtKB-KW"/>
</dbReference>
<dbReference type="Pfam" id="PF14599">
    <property type="entry name" value="zinc_ribbon_6"/>
    <property type="match status" value="1"/>
</dbReference>
<dbReference type="SUPFAM" id="SSF161245">
    <property type="entry name" value="Zinc hairpin stack"/>
    <property type="match status" value="1"/>
</dbReference>
<dbReference type="PANTHER" id="PTHR21319:SF39">
    <property type="entry name" value="ZINC FINGER PROTEIN"/>
    <property type="match status" value="1"/>
</dbReference>
<dbReference type="Pfam" id="PF13639">
    <property type="entry name" value="zf-RING_2"/>
    <property type="match status" value="1"/>
</dbReference>
<dbReference type="InterPro" id="IPR012312">
    <property type="entry name" value="Hemerythrin-like"/>
</dbReference>
<name>A0AA42AUH9_PAPNU</name>
<evidence type="ECO:0000259" key="7">
    <source>
        <dbReference type="PROSITE" id="PS51270"/>
    </source>
</evidence>
<dbReference type="CDD" id="cd16464">
    <property type="entry name" value="RING-H2_Pirh2-like"/>
    <property type="match status" value="1"/>
</dbReference>
<dbReference type="PANTHER" id="PTHR21319">
    <property type="entry name" value="RING FINGER AND CHY ZINC FINGER DOMAIN-CONTAINING PROTEIN 1"/>
    <property type="match status" value="1"/>
</dbReference>
<dbReference type="SMART" id="SM00184">
    <property type="entry name" value="RING"/>
    <property type="match status" value="1"/>
</dbReference>
<dbReference type="InterPro" id="IPR037274">
    <property type="entry name" value="Znf_CHY_sf"/>
</dbReference>
<dbReference type="GO" id="GO:0006879">
    <property type="term" value="P:intracellular iron ion homeostasis"/>
    <property type="evidence" value="ECO:0007669"/>
    <property type="project" value="UniProtKB-ARBA"/>
</dbReference>
<dbReference type="Proteomes" id="UP001177140">
    <property type="component" value="Unassembled WGS sequence"/>
</dbReference>
<dbReference type="Pfam" id="PF05495">
    <property type="entry name" value="zf-CHY"/>
    <property type="match status" value="1"/>
</dbReference>
<accession>A0AA42AUH9</accession>
<dbReference type="PROSITE" id="PS50089">
    <property type="entry name" value="ZF_RING_2"/>
    <property type="match status" value="1"/>
</dbReference>
<evidence type="ECO:0000256" key="2">
    <source>
        <dbReference type="ARBA" id="ARBA00022771"/>
    </source>
</evidence>
<sequence length="1254" mass="144571">MVVVGESSGSINSIRVTDAPILLLVCFHKAFRAELEELHRIASSFLEIIGFPGRDLIIDLLRRFRFLKVAYKYHTAAEDEVIFQALDARIKNVTSSYSLEHRVIDDLFESVFQSFFALLENDGKVSLPLQDLLSHCYTMQSFICKHMLKEEEQVFDLLVKSFSLEEQASLVWQFICSVPIMLLEDMFPWMTSYLPANEQADVALCIKEVVPKENLLQEVVTSWLVKKRHPTSKAFNTCKGENWFLSSSEPLYLKELPKAYSFSKSLSGNFCSPEELDLAKETAKHHPIDGLRLWHGAINKDLNEILGELHATRRSRTYCTLPSISGRLKFFADVLIFYSDALEKVFFSVLNELADGSVSFSYKRFPDEFQIEGLFRALQNISGQNISSLPNHVENLCSQLVPFLEGISIHFAFQESEVFPLIRKNCNYEMQQSLLYTSLQVMPLGLLKCVISWLSTHLTEEESKAILFSINWAGSVADMSFARLLKEWVRNGYSGKTTLEKFREELQEMFKNRGTFLPDCVEDRCKNAHPSQRKTNFSEKVKNSLSDNHPCKVEETYSTSYSSEINLQIFFPEALRKLSPYPADLIHNSDAGSSLTLEFKPVDFIFLFHRALKNDLEYLILLSAKMDKNIEFLREFLQRFHLVRFLYQIHSDSEDEIAFPALEVMAKFQNISSSYSMDHKLEKELFSNVSAILYEISELHISLPAEASSVLEGRVNQRVLKYRQMCVKLHRMCKTMRIALDKHVYHEEIELWPLFSKFFSYEEQEKIIGCMLGRTRAEVLQVMLPWLMASLSPAEQQGILSIWRKSTKNTMFTEWLAEWWDDFDKNGITTAKEELNDAPLTTEDPLEIVATYLSRGSHDQLEGMNLNCRAFFFPEKNYAGASVDLFRKGNGAKVINEIKNFQDPEFKKYEGGKRTYQRVIEVNEKPGEVLVDDQTLEHDDKQLLLMSDAEMEAEIRKISRDTTLDSQQMALEIQNLYTRRWDVFQLKHRQEVAFISDVGEFPGQCPSYHDEAEQIFGCKHYKRNCKIFAACCKKLFTCKYCHDEAGLDHKIDRKSTTEMMCMKCLKIQPISPTCSNISCNNLSMAKYYCKICKLYDDDREIYHCPFCNICRLGKGLGIDFFHCMNCNACLSKSLTVHICREKCFESKCPICHEDIFTSTSPVKALECGHLMHSTCFQDYTCTHYTCPICSKSLGDMQVYFALLDSLLAEEGVPEEYSGQTQGILCHDCERRGVAPYHWRHHKCPYCGSYSTRLL</sequence>
<proteinExistence type="predicted"/>
<feature type="domain" description="CTCHY-type" evidence="7">
    <location>
        <begin position="1084"/>
        <end position="1147"/>
    </location>
</feature>
<dbReference type="GO" id="GO:0005634">
    <property type="term" value="C:nucleus"/>
    <property type="evidence" value="ECO:0007669"/>
    <property type="project" value="TreeGrafter"/>
</dbReference>
<dbReference type="Gene3D" id="2.20.28.10">
    <property type="match status" value="1"/>
</dbReference>
<gene>
    <name evidence="8" type="ORF">MKW94_004557</name>
</gene>
<evidence type="ECO:0008006" key="10">
    <source>
        <dbReference type="Google" id="ProtNLM"/>
    </source>
</evidence>